<dbReference type="GO" id="GO:0003743">
    <property type="term" value="F:translation initiation factor activity"/>
    <property type="evidence" value="ECO:0007669"/>
    <property type="project" value="UniProtKB-KW"/>
</dbReference>
<dbReference type="InterPro" id="IPR003890">
    <property type="entry name" value="MIF4G-like_typ-3"/>
</dbReference>
<gene>
    <name evidence="6" type="primary">eIF4g</name>
    <name evidence="6" type="ORF">DFA_01740</name>
</gene>
<feature type="compositionally biased region" description="Low complexity" evidence="4">
    <location>
        <begin position="347"/>
        <end position="363"/>
    </location>
</feature>
<feature type="region of interest" description="Disordered" evidence="4">
    <location>
        <begin position="766"/>
        <end position="878"/>
    </location>
</feature>
<evidence type="ECO:0000313" key="6">
    <source>
        <dbReference type="EMBL" id="EGG21854.1"/>
    </source>
</evidence>
<feature type="compositionally biased region" description="Low complexity" evidence="4">
    <location>
        <begin position="134"/>
        <end position="146"/>
    </location>
</feature>
<comment type="similarity">
    <text evidence="1">Belongs to the eukaryotic initiation factor 4G family.</text>
</comment>
<dbReference type="EMBL" id="GL883010">
    <property type="protein sequence ID" value="EGG21854.1"/>
    <property type="molecule type" value="Genomic_DNA"/>
</dbReference>
<keyword evidence="7" id="KW-1185">Reference proteome</keyword>
<dbReference type="OrthoDB" id="20666at2759"/>
<dbReference type="GO" id="GO:0016281">
    <property type="term" value="C:eukaryotic translation initiation factor 4F complex"/>
    <property type="evidence" value="ECO:0007669"/>
    <property type="project" value="TreeGrafter"/>
</dbReference>
<feature type="compositionally biased region" description="Basic and acidic residues" evidence="4">
    <location>
        <begin position="332"/>
        <end position="346"/>
    </location>
</feature>
<evidence type="ECO:0000313" key="7">
    <source>
        <dbReference type="Proteomes" id="UP000007797"/>
    </source>
</evidence>
<dbReference type="GO" id="GO:0003729">
    <property type="term" value="F:mRNA binding"/>
    <property type="evidence" value="ECO:0007669"/>
    <property type="project" value="TreeGrafter"/>
</dbReference>
<feature type="compositionally biased region" description="Low complexity" evidence="4">
    <location>
        <begin position="468"/>
        <end position="483"/>
    </location>
</feature>
<protein>
    <submittedName>
        <fullName evidence="6">Eukaryotic translation initiation factor 4 gamma</fullName>
    </submittedName>
</protein>
<dbReference type="Pfam" id="PF02847">
    <property type="entry name" value="MA3"/>
    <property type="match status" value="1"/>
</dbReference>
<evidence type="ECO:0000256" key="4">
    <source>
        <dbReference type="SAM" id="MobiDB-lite"/>
    </source>
</evidence>
<dbReference type="RefSeq" id="XP_004359705.1">
    <property type="nucleotide sequence ID" value="XM_004359648.1"/>
</dbReference>
<feature type="compositionally biased region" description="Low complexity" evidence="4">
    <location>
        <begin position="98"/>
        <end position="126"/>
    </location>
</feature>
<dbReference type="Pfam" id="PF02854">
    <property type="entry name" value="MIF4G"/>
    <property type="match status" value="1"/>
</dbReference>
<feature type="domain" description="MI" evidence="5">
    <location>
        <begin position="883"/>
        <end position="1005"/>
    </location>
</feature>
<feature type="compositionally biased region" description="Low complexity" evidence="4">
    <location>
        <begin position="429"/>
        <end position="448"/>
    </location>
</feature>
<feature type="compositionally biased region" description="Low complexity" evidence="4">
    <location>
        <begin position="69"/>
        <end position="80"/>
    </location>
</feature>
<keyword evidence="2 6" id="KW-0396">Initiation factor</keyword>
<dbReference type="KEGG" id="dfa:DFA_01740"/>
<dbReference type="GeneID" id="14873615"/>
<dbReference type="PROSITE" id="PS51366">
    <property type="entry name" value="MI"/>
    <property type="match status" value="1"/>
</dbReference>
<proteinExistence type="inferred from homology"/>
<dbReference type="SUPFAM" id="SSF48371">
    <property type="entry name" value="ARM repeat"/>
    <property type="match status" value="2"/>
</dbReference>
<feature type="region of interest" description="Disordered" evidence="4">
    <location>
        <begin position="1"/>
        <end position="211"/>
    </location>
</feature>
<dbReference type="InterPro" id="IPR016024">
    <property type="entry name" value="ARM-type_fold"/>
</dbReference>
<dbReference type="AlphaFoldDB" id="F4PUJ0"/>
<feature type="compositionally biased region" description="Polar residues" evidence="4">
    <location>
        <begin position="790"/>
        <end position="802"/>
    </location>
</feature>
<organism evidence="6 7">
    <name type="scientific">Cavenderia fasciculata</name>
    <name type="common">Slime mold</name>
    <name type="synonym">Dictyostelium fasciculatum</name>
    <dbReference type="NCBI Taxonomy" id="261658"/>
    <lineage>
        <taxon>Eukaryota</taxon>
        <taxon>Amoebozoa</taxon>
        <taxon>Evosea</taxon>
        <taxon>Eumycetozoa</taxon>
        <taxon>Dictyostelia</taxon>
        <taxon>Acytosteliales</taxon>
        <taxon>Cavenderiaceae</taxon>
        <taxon>Cavenderia</taxon>
    </lineage>
</organism>
<accession>F4PUJ0</accession>
<dbReference type="SMART" id="SM00543">
    <property type="entry name" value="MIF4G"/>
    <property type="match status" value="1"/>
</dbReference>
<keyword evidence="3" id="KW-0648">Protein biosynthesis</keyword>
<feature type="compositionally biased region" description="Low complexity" evidence="4">
    <location>
        <begin position="856"/>
        <end position="878"/>
    </location>
</feature>
<dbReference type="OMA" id="DSKWPSM"/>
<feature type="compositionally biased region" description="Polar residues" evidence="4">
    <location>
        <begin position="816"/>
        <end position="832"/>
    </location>
</feature>
<sequence length="1074" mass="119027">MSNTSKNNNNKDHEAPLNNTSSPSSTQGGGRGGPQNYAPQQMNGPPPQFQQHGQQPPQLQQPLPPGIQQPPLQQQQQGQPQQGGGRGQKGAPHSYSNSPQQPQQQQQQQPQQQEQQQAPQQLQQQPPQQPAPQPSHKQPSQPQPQSVINSTIPQRTLSAPPSLEESGPHHPQMGKGAPFVPQKSMGGPPIFTPQYAPVGPGGYKQRPPYPVYGEPVYGMYQPPPGNYYPGPGYGMPMPNDQFYPSQMMPPPHMSTPPIPVAKITQQPRKVLTIIDPTTKATVDINTSPPKQPQQPQPQQQQQSPQQPQQQQTTPPVAQSPSFSSGSKGYRNKKQEKEKAAEKEKADSAASSVASSTDISSSSSTPSNEHVEQVPTTPTPAAAVEQPKLEEVKPVVESTPVVAEEIATPVQSETPVAANVADDVKKEETTNTTSAAAEEGEIVEPAAAPAEEEEEEEWEKKGGDEPVANSSSSSSNNNIILSSSGTNPFASRSSGVIRYSNDEMWKLRPQHMEARPELKDLFAGASDPMQNKYGPQGGKQGEKVFTGVIHQIFEKAISEAKYVTMYSNLCKKIFEYERIEKEADRKVRIEQLEKQLKDGEIAEMPTNFVIDKDFKPTFRTLLLSTCQEEYEKIQKLFESGDECPPNLTPQEMVDWEEKQFIQRKKFFGLIKFIAELFKQEMLSEKIIHAILIALMGELVKPQEINLECFCKLLAPIGAKIVSRKDPEVENFMKGYYQRMETLIQSPNLSQRIKFLIQNVLDLKDKGWKQKPEDLPKPAKEERNLEEERKQTTGVRSNQKNNMFATPMSFNRPISKPGLSTSPVTSINPPNKFTSKPVASVAPVPSMNNPNPWGAKKSPANPRAATATTPAAASKDSASSKAWDDIQNALNDVVEEYLENGDKQEMVECIKDYVTSPDFYPNVISLFISSATEQSNPKSLIDLVVYLVQDAKIFTSNQFILGFEKFISTLPDIFEDRPAAYEPIGKICYHFYNSQFISLQQFSSTLSQQVENIEGSMISKILIEFIKMFNDTGKAVQAFNSADQSISTFYGQSTDRTVTDTFDKANLSSFLNQVKF</sequence>
<evidence type="ECO:0000256" key="1">
    <source>
        <dbReference type="ARBA" id="ARBA00005775"/>
    </source>
</evidence>
<dbReference type="STRING" id="1054147.F4PUJ0"/>
<dbReference type="InterPro" id="IPR003891">
    <property type="entry name" value="Initiation_fac_eIF4g_MI"/>
</dbReference>
<dbReference type="PANTHER" id="PTHR23253">
    <property type="entry name" value="EUKARYOTIC TRANSLATION INITIATION FACTOR 4 GAMMA"/>
    <property type="match status" value="1"/>
</dbReference>
<feature type="compositionally biased region" description="Polar residues" evidence="4">
    <location>
        <begin position="17"/>
        <end position="26"/>
    </location>
</feature>
<feature type="compositionally biased region" description="Low complexity" evidence="4">
    <location>
        <begin position="296"/>
        <end position="321"/>
    </location>
</feature>
<dbReference type="PANTHER" id="PTHR23253:SF9">
    <property type="entry name" value="EUKARYOTIC TRANSLATION INITIATION FACTOR 4 GAMMA 2"/>
    <property type="match status" value="1"/>
</dbReference>
<name>F4PUJ0_CACFS</name>
<dbReference type="Gene3D" id="1.25.40.180">
    <property type="match status" value="2"/>
</dbReference>
<dbReference type="Proteomes" id="UP000007797">
    <property type="component" value="Unassembled WGS sequence"/>
</dbReference>
<evidence type="ECO:0000256" key="2">
    <source>
        <dbReference type="ARBA" id="ARBA00022540"/>
    </source>
</evidence>
<feature type="compositionally biased region" description="Basic and acidic residues" evidence="4">
    <location>
        <begin position="766"/>
        <end position="789"/>
    </location>
</feature>
<feature type="region of interest" description="Disordered" evidence="4">
    <location>
        <begin position="242"/>
        <end position="492"/>
    </location>
</feature>
<evidence type="ECO:0000259" key="5">
    <source>
        <dbReference type="PROSITE" id="PS51366"/>
    </source>
</evidence>
<feature type="compositionally biased region" description="Pro residues" evidence="4">
    <location>
        <begin position="247"/>
        <end position="259"/>
    </location>
</feature>
<feature type="compositionally biased region" description="Polar residues" evidence="4">
    <location>
        <begin position="147"/>
        <end position="159"/>
    </location>
</feature>
<evidence type="ECO:0000256" key="3">
    <source>
        <dbReference type="ARBA" id="ARBA00022917"/>
    </source>
</evidence>
<reference evidence="7" key="1">
    <citation type="journal article" date="2011" name="Genome Res.">
        <title>Phylogeny-wide analysis of social amoeba genomes highlights ancient origins for complex intercellular communication.</title>
        <authorList>
            <person name="Heidel A.J."/>
            <person name="Lawal H.M."/>
            <person name="Felder M."/>
            <person name="Schilde C."/>
            <person name="Helps N.R."/>
            <person name="Tunggal B."/>
            <person name="Rivero F."/>
            <person name="John U."/>
            <person name="Schleicher M."/>
            <person name="Eichinger L."/>
            <person name="Platzer M."/>
            <person name="Noegel A.A."/>
            <person name="Schaap P."/>
            <person name="Gloeckner G."/>
        </authorList>
    </citation>
    <scope>NUCLEOTIDE SEQUENCE [LARGE SCALE GENOMIC DNA]</scope>
    <source>
        <strain evidence="7">SH3</strain>
    </source>
</reference>
<feature type="compositionally biased region" description="Low complexity" evidence="4">
    <location>
        <begin position="49"/>
        <end position="61"/>
    </location>
</feature>